<protein>
    <recommendedName>
        <fullName evidence="3">JmjC domain-containing protein</fullName>
    </recommendedName>
</protein>
<reference evidence="1 2" key="1">
    <citation type="journal article" date="2011" name="Science">
        <title>The ecoresponsive genome of Daphnia pulex.</title>
        <authorList>
            <person name="Colbourne J.K."/>
            <person name="Pfrender M.E."/>
            <person name="Gilbert D."/>
            <person name="Thomas W.K."/>
            <person name="Tucker A."/>
            <person name="Oakley T.H."/>
            <person name="Tokishita S."/>
            <person name="Aerts A."/>
            <person name="Arnold G.J."/>
            <person name="Basu M.K."/>
            <person name="Bauer D.J."/>
            <person name="Caceres C.E."/>
            <person name="Carmel L."/>
            <person name="Casola C."/>
            <person name="Choi J.H."/>
            <person name="Detter J.C."/>
            <person name="Dong Q."/>
            <person name="Dusheyko S."/>
            <person name="Eads B.D."/>
            <person name="Frohlich T."/>
            <person name="Geiler-Samerotte K.A."/>
            <person name="Gerlach D."/>
            <person name="Hatcher P."/>
            <person name="Jogdeo S."/>
            <person name="Krijgsveld J."/>
            <person name="Kriventseva E.V."/>
            <person name="Kultz D."/>
            <person name="Laforsch C."/>
            <person name="Lindquist E."/>
            <person name="Lopez J."/>
            <person name="Manak J.R."/>
            <person name="Muller J."/>
            <person name="Pangilinan J."/>
            <person name="Patwardhan R.P."/>
            <person name="Pitluck S."/>
            <person name="Pritham E.J."/>
            <person name="Rechtsteiner A."/>
            <person name="Rho M."/>
            <person name="Rogozin I.B."/>
            <person name="Sakarya O."/>
            <person name="Salamov A."/>
            <person name="Schaack S."/>
            <person name="Shapiro H."/>
            <person name="Shiga Y."/>
            <person name="Skalitzky C."/>
            <person name="Smith Z."/>
            <person name="Souvorov A."/>
            <person name="Sung W."/>
            <person name="Tang Z."/>
            <person name="Tsuchiya D."/>
            <person name="Tu H."/>
            <person name="Vos H."/>
            <person name="Wang M."/>
            <person name="Wolf Y.I."/>
            <person name="Yamagata H."/>
            <person name="Yamada T."/>
            <person name="Ye Y."/>
            <person name="Shaw J.R."/>
            <person name="Andrews J."/>
            <person name="Crease T.J."/>
            <person name="Tang H."/>
            <person name="Lucas S.M."/>
            <person name="Robertson H.M."/>
            <person name="Bork P."/>
            <person name="Koonin E.V."/>
            <person name="Zdobnov E.M."/>
            <person name="Grigoriev I.V."/>
            <person name="Lynch M."/>
            <person name="Boore J.L."/>
        </authorList>
    </citation>
    <scope>NUCLEOTIDE SEQUENCE [LARGE SCALE GENOMIC DNA]</scope>
</reference>
<dbReference type="InParanoid" id="E9HNX4"/>
<name>E9HNX4_DAPPU</name>
<organism evidence="1 2">
    <name type="scientific">Daphnia pulex</name>
    <name type="common">Water flea</name>
    <dbReference type="NCBI Taxonomy" id="6669"/>
    <lineage>
        <taxon>Eukaryota</taxon>
        <taxon>Metazoa</taxon>
        <taxon>Ecdysozoa</taxon>
        <taxon>Arthropoda</taxon>
        <taxon>Crustacea</taxon>
        <taxon>Branchiopoda</taxon>
        <taxon>Diplostraca</taxon>
        <taxon>Cladocera</taxon>
        <taxon>Anomopoda</taxon>
        <taxon>Daphniidae</taxon>
        <taxon>Daphnia</taxon>
    </lineage>
</organism>
<dbReference type="AlphaFoldDB" id="E9HNX4"/>
<dbReference type="HOGENOM" id="CLU_892142_0_0_1"/>
<dbReference type="Gene3D" id="2.60.120.650">
    <property type="entry name" value="Cupin"/>
    <property type="match status" value="1"/>
</dbReference>
<sequence>MSGLNFSQFLVWPAQSFTGFHVENLNSASVNFLDSGFAYWIIVPAQYGETLLRLLEKLYLDDFADCSHFGCHKSCLVMPQQDVFTDISHGRAALTSCLRPVDTRASLGVDFAVDLEEGELEAKRLPVVYTTIEDGLGMIILFPVDIYLLDAGQKLNYSSIVDGCLAYVMRVFLIILKNPFVCSALFSKKLRGKCGQGKETAGIRQYSHSHEIGKLYEDVSTIKDNEAIERLSRESKTDNDYGTLDRQLIRLLLLQPNDESISTLPDVTRRQQLDTPAVAFIVGCAVRLSDCFEPSTNTVVDAEMQNCWEFVC</sequence>
<evidence type="ECO:0008006" key="3">
    <source>
        <dbReference type="Google" id="ProtNLM"/>
    </source>
</evidence>
<dbReference type="EMBL" id="GL732700">
    <property type="protein sequence ID" value="EFX66557.1"/>
    <property type="molecule type" value="Genomic_DNA"/>
</dbReference>
<gene>
    <name evidence="1" type="ORF">DAPPUDRAFT_116210</name>
</gene>
<evidence type="ECO:0000313" key="1">
    <source>
        <dbReference type="EMBL" id="EFX66557.1"/>
    </source>
</evidence>
<proteinExistence type="predicted"/>
<dbReference type="KEGG" id="dpx:DAPPUDRAFT_116210"/>
<evidence type="ECO:0000313" key="2">
    <source>
        <dbReference type="Proteomes" id="UP000000305"/>
    </source>
</evidence>
<keyword evidence="2" id="KW-1185">Reference proteome</keyword>
<accession>E9HNX4</accession>
<dbReference type="Proteomes" id="UP000000305">
    <property type="component" value="Unassembled WGS sequence"/>
</dbReference>